<evidence type="ECO:0000313" key="1">
    <source>
        <dbReference type="EMBL" id="KAH7918079.1"/>
    </source>
</evidence>
<protein>
    <submittedName>
        <fullName evidence="1">Uncharacterized protein</fullName>
    </submittedName>
</protein>
<keyword evidence="2" id="KW-1185">Reference proteome</keyword>
<dbReference type="EMBL" id="MU266860">
    <property type="protein sequence ID" value="KAH7918079.1"/>
    <property type="molecule type" value="Genomic_DNA"/>
</dbReference>
<gene>
    <name evidence="1" type="ORF">BV22DRAFT_1025191</name>
</gene>
<accession>A0ACB8AYQ1</accession>
<comment type="caution">
    <text evidence="1">The sequence shown here is derived from an EMBL/GenBank/DDBJ whole genome shotgun (WGS) entry which is preliminary data.</text>
</comment>
<proteinExistence type="predicted"/>
<sequence>MESTLLEHARSPNFMDTPFAYNSMSNLEPYLQYPQSPYGVSMPLPGPSSSSPRLDPNLPDLANSMGDYSYSLSGSYTTTSPGRLYAPPDNGISPPFAILPQWWRTLFRWSHSPASIHNIPYAASVPQSHRFNPIAAPAMRSAAEASGRRSGNGDLEDENDDLQPVIPANASTDMRRDTIRRQRIESEQRRRDELCDGCRRLKDALPVSNQKSSRNSLLSGLVNTSPQIF</sequence>
<reference evidence="1" key="1">
    <citation type="journal article" date="2021" name="New Phytol.">
        <title>Evolutionary innovations through gain and loss of genes in the ectomycorrhizal Boletales.</title>
        <authorList>
            <person name="Wu G."/>
            <person name="Miyauchi S."/>
            <person name="Morin E."/>
            <person name="Kuo A."/>
            <person name="Drula E."/>
            <person name="Varga T."/>
            <person name="Kohler A."/>
            <person name="Feng B."/>
            <person name="Cao Y."/>
            <person name="Lipzen A."/>
            <person name="Daum C."/>
            <person name="Hundley H."/>
            <person name="Pangilinan J."/>
            <person name="Johnson J."/>
            <person name="Barry K."/>
            <person name="LaButti K."/>
            <person name="Ng V."/>
            <person name="Ahrendt S."/>
            <person name="Min B."/>
            <person name="Choi I.G."/>
            <person name="Park H."/>
            <person name="Plett J.M."/>
            <person name="Magnuson J."/>
            <person name="Spatafora J.W."/>
            <person name="Nagy L.G."/>
            <person name="Henrissat B."/>
            <person name="Grigoriev I.V."/>
            <person name="Yang Z.L."/>
            <person name="Xu J."/>
            <person name="Martin F.M."/>
        </authorList>
    </citation>
    <scope>NUCLEOTIDE SEQUENCE</scope>
    <source>
        <strain evidence="1">KUC20120723A-06</strain>
    </source>
</reference>
<evidence type="ECO:0000313" key="2">
    <source>
        <dbReference type="Proteomes" id="UP000790709"/>
    </source>
</evidence>
<organism evidence="1 2">
    <name type="scientific">Leucogyrophana mollusca</name>
    <dbReference type="NCBI Taxonomy" id="85980"/>
    <lineage>
        <taxon>Eukaryota</taxon>
        <taxon>Fungi</taxon>
        <taxon>Dikarya</taxon>
        <taxon>Basidiomycota</taxon>
        <taxon>Agaricomycotina</taxon>
        <taxon>Agaricomycetes</taxon>
        <taxon>Agaricomycetidae</taxon>
        <taxon>Boletales</taxon>
        <taxon>Boletales incertae sedis</taxon>
        <taxon>Leucogyrophana</taxon>
    </lineage>
</organism>
<name>A0ACB8AYQ1_9AGAM</name>
<dbReference type="Proteomes" id="UP000790709">
    <property type="component" value="Unassembled WGS sequence"/>
</dbReference>